<reference evidence="2 3" key="1">
    <citation type="submission" date="2018-11" db="EMBL/GenBank/DDBJ databases">
        <title>Microbial catabolism of amino acid.</title>
        <authorList>
            <person name="Hibi M."/>
            <person name="Ogawa J."/>
        </authorList>
    </citation>
    <scope>NUCLEOTIDE SEQUENCE [LARGE SCALE GENOMIC DNA]</scope>
    <source>
        <strain evidence="2 3">C31-06</strain>
    </source>
</reference>
<evidence type="ECO:0000313" key="2">
    <source>
        <dbReference type="EMBL" id="GCE42177.1"/>
    </source>
</evidence>
<dbReference type="Pfam" id="PF13336">
    <property type="entry name" value="AcetylCoA_hyd_C"/>
    <property type="match status" value="1"/>
</dbReference>
<organism evidence="2 3">
    <name type="scientific">Rhodococcus wratislaviensis</name>
    <name type="common">Tsukamurella wratislaviensis</name>
    <dbReference type="NCBI Taxonomy" id="44752"/>
    <lineage>
        <taxon>Bacteria</taxon>
        <taxon>Bacillati</taxon>
        <taxon>Actinomycetota</taxon>
        <taxon>Actinomycetes</taxon>
        <taxon>Mycobacteriales</taxon>
        <taxon>Nocardiaceae</taxon>
        <taxon>Rhodococcus</taxon>
    </lineage>
</organism>
<evidence type="ECO:0000313" key="3">
    <source>
        <dbReference type="Proteomes" id="UP000287519"/>
    </source>
</evidence>
<comment type="caution">
    <text evidence="2">The sequence shown here is derived from an EMBL/GenBank/DDBJ whole genome shotgun (WGS) entry which is preliminary data.</text>
</comment>
<name>A0A402CF48_RHOWR</name>
<sequence>MRTVLCAEGLYEPTVGIAHYLERFPATADDPVELLFGVRRTPVPASVTEAPHVKLAAFIPGRGLPRDKHVDYRRYSYSQVCDSLLRGELRLDAVVAVAGQPLSDGKRSLGVIDGYLQLAIDRARIVVAEQRDGVPHLPGAATADADCLVVSAPVEEAFTPLSGVPDATSARIAERIADLIPPRPTIALGVGRILDALTDRLTRLTDLRIVSGAITDAAVALDAAGALNPSAPVEGMSLVGSNELVSWAADEGRVRLRPSTRIHDPSWLAAHPRFICALGALSVDLAGNVNSERIGERVVSGLGGAPDLAAGAHRSAGGLCIVALPSVSPNGRCTLEETLPSVSVDGSIVDAIVTEKGVARRTGTADEWRHAIERIF</sequence>
<keyword evidence="3" id="KW-1185">Reference proteome</keyword>
<protein>
    <submittedName>
        <fullName evidence="2">4-hydroxybutyrate coenzyme A transferase</fullName>
    </submittedName>
</protein>
<dbReference type="InterPro" id="IPR046433">
    <property type="entry name" value="ActCoA_hydro"/>
</dbReference>
<dbReference type="GO" id="GO:0006083">
    <property type="term" value="P:acetate metabolic process"/>
    <property type="evidence" value="ECO:0007669"/>
    <property type="project" value="InterPro"/>
</dbReference>
<dbReference type="OrthoDB" id="9801795at2"/>
<proteinExistence type="predicted"/>
<gene>
    <name evidence="2" type="ORF">Rhow_006116</name>
</gene>
<dbReference type="GO" id="GO:0008775">
    <property type="term" value="F:acetate CoA-transferase activity"/>
    <property type="evidence" value="ECO:0007669"/>
    <property type="project" value="InterPro"/>
</dbReference>
<dbReference type="Gene3D" id="3.40.1080.20">
    <property type="entry name" value="Acetyl-CoA hydrolase/transferase C-terminal domain"/>
    <property type="match status" value="1"/>
</dbReference>
<dbReference type="InterPro" id="IPR037171">
    <property type="entry name" value="NagB/RpiA_transferase-like"/>
</dbReference>
<accession>A0A402CF48</accession>
<dbReference type="Gene3D" id="3.40.1080.10">
    <property type="entry name" value="Glutaconate Coenzyme A-transferase"/>
    <property type="match status" value="1"/>
</dbReference>
<dbReference type="SUPFAM" id="SSF100950">
    <property type="entry name" value="NagB/RpiA/CoA transferase-like"/>
    <property type="match status" value="2"/>
</dbReference>
<dbReference type="PANTHER" id="PTHR21432:SF20">
    <property type="entry name" value="ACETYL-COA HYDROLASE"/>
    <property type="match status" value="1"/>
</dbReference>
<keyword evidence="2" id="KW-0808">Transferase</keyword>
<dbReference type="Gene3D" id="3.30.750.70">
    <property type="entry name" value="4-hydroxybutyrate coenzyme like domains"/>
    <property type="match status" value="1"/>
</dbReference>
<dbReference type="InterPro" id="IPR038460">
    <property type="entry name" value="AcetylCoA_hyd_C_sf"/>
</dbReference>
<dbReference type="AlphaFoldDB" id="A0A402CF48"/>
<dbReference type="PANTHER" id="PTHR21432">
    <property type="entry name" value="ACETYL-COA HYDROLASE-RELATED"/>
    <property type="match status" value="1"/>
</dbReference>
<dbReference type="InterPro" id="IPR026888">
    <property type="entry name" value="AcetylCoA_hyd_C"/>
</dbReference>
<dbReference type="EMBL" id="BHYM01000050">
    <property type="protein sequence ID" value="GCE42177.1"/>
    <property type="molecule type" value="Genomic_DNA"/>
</dbReference>
<evidence type="ECO:0000259" key="1">
    <source>
        <dbReference type="Pfam" id="PF13336"/>
    </source>
</evidence>
<dbReference type="RefSeq" id="WP_124394158.1">
    <property type="nucleotide sequence ID" value="NZ_BHYM01000050.1"/>
</dbReference>
<feature type="domain" description="Acetyl-CoA hydrolase/transferase C-terminal" evidence="1">
    <location>
        <begin position="240"/>
        <end position="367"/>
    </location>
</feature>
<dbReference type="Proteomes" id="UP000287519">
    <property type="component" value="Unassembled WGS sequence"/>
</dbReference>